<evidence type="ECO:0000313" key="4">
    <source>
        <dbReference type="EMBL" id="KAJ8306498.1"/>
    </source>
</evidence>
<dbReference type="EMBL" id="JARBDR010000813">
    <property type="protein sequence ID" value="KAJ8306498.1"/>
    <property type="molecule type" value="Genomic_DNA"/>
</dbReference>
<evidence type="ECO:0000259" key="2">
    <source>
        <dbReference type="Pfam" id="PF03972"/>
    </source>
</evidence>
<comment type="similarity">
    <text evidence="1">Belongs to the PrpD family.</text>
</comment>
<evidence type="ECO:0000259" key="3">
    <source>
        <dbReference type="Pfam" id="PF19305"/>
    </source>
</evidence>
<name>A0ABQ9EML8_TEGGR</name>
<dbReference type="InterPro" id="IPR005656">
    <property type="entry name" value="MmgE_PrpD"/>
</dbReference>
<dbReference type="InterPro" id="IPR045337">
    <property type="entry name" value="MmgE_PrpD_C"/>
</dbReference>
<proteinExistence type="inferred from homology"/>
<dbReference type="Gene3D" id="3.30.1330.120">
    <property type="entry name" value="2-methylcitrate dehydratase PrpD"/>
    <property type="match status" value="1"/>
</dbReference>
<evidence type="ECO:0000256" key="1">
    <source>
        <dbReference type="ARBA" id="ARBA00006174"/>
    </source>
</evidence>
<organism evidence="4 5">
    <name type="scientific">Tegillarca granosa</name>
    <name type="common">Malaysian cockle</name>
    <name type="synonym">Anadara granosa</name>
    <dbReference type="NCBI Taxonomy" id="220873"/>
    <lineage>
        <taxon>Eukaryota</taxon>
        <taxon>Metazoa</taxon>
        <taxon>Spiralia</taxon>
        <taxon>Lophotrochozoa</taxon>
        <taxon>Mollusca</taxon>
        <taxon>Bivalvia</taxon>
        <taxon>Autobranchia</taxon>
        <taxon>Pteriomorphia</taxon>
        <taxon>Arcoida</taxon>
        <taxon>Arcoidea</taxon>
        <taxon>Arcidae</taxon>
        <taxon>Tegillarca</taxon>
    </lineage>
</organism>
<evidence type="ECO:0000313" key="5">
    <source>
        <dbReference type="Proteomes" id="UP001217089"/>
    </source>
</evidence>
<dbReference type="Pfam" id="PF19305">
    <property type="entry name" value="MmgE_PrpD_C"/>
    <property type="match status" value="1"/>
</dbReference>
<dbReference type="PANTHER" id="PTHR16943">
    <property type="entry name" value="2-METHYLCITRATE DEHYDRATASE-RELATED"/>
    <property type="match status" value="1"/>
</dbReference>
<dbReference type="SUPFAM" id="SSF103378">
    <property type="entry name" value="2-methylcitrate dehydratase PrpD"/>
    <property type="match status" value="1"/>
</dbReference>
<dbReference type="InterPro" id="IPR045336">
    <property type="entry name" value="MmgE_PrpD_N"/>
</dbReference>
<dbReference type="Pfam" id="PF03972">
    <property type="entry name" value="MmgE_PrpD_N"/>
    <property type="match status" value="1"/>
</dbReference>
<dbReference type="Gene3D" id="1.10.4100.10">
    <property type="entry name" value="2-methylcitrate dehydratase PrpD"/>
    <property type="match status" value="1"/>
</dbReference>
<feature type="domain" description="MmgE/PrpD C-terminal" evidence="3">
    <location>
        <begin position="335"/>
        <end position="501"/>
    </location>
</feature>
<feature type="domain" description="MmgE/PrpD N-terminal" evidence="2">
    <location>
        <begin position="66"/>
        <end position="308"/>
    </location>
</feature>
<dbReference type="InterPro" id="IPR036148">
    <property type="entry name" value="MmgE/PrpD_sf"/>
</dbReference>
<evidence type="ECO:0008006" key="6">
    <source>
        <dbReference type="Google" id="ProtNLM"/>
    </source>
</evidence>
<comment type="caution">
    <text evidence="4">The sequence shown here is derived from an EMBL/GenBank/DDBJ whole genome shotgun (WGS) entry which is preliminary data.</text>
</comment>
<dbReference type="PANTHER" id="PTHR16943:SF8">
    <property type="entry name" value="2-METHYLCITRATE DEHYDRATASE"/>
    <property type="match status" value="1"/>
</dbReference>
<gene>
    <name evidence="4" type="ORF">KUTeg_017043</name>
</gene>
<dbReference type="InterPro" id="IPR042183">
    <property type="entry name" value="MmgE/PrpD_sf_1"/>
</dbReference>
<reference evidence="4 5" key="1">
    <citation type="submission" date="2022-12" db="EMBL/GenBank/DDBJ databases">
        <title>Chromosome-level genome of Tegillarca granosa.</title>
        <authorList>
            <person name="Kim J."/>
        </authorList>
    </citation>
    <scope>NUCLEOTIDE SEQUENCE [LARGE SCALE GENOMIC DNA]</scope>
    <source>
        <strain evidence="4">Teg-2019</strain>
        <tissue evidence="4">Adductor muscle</tissue>
    </source>
</reference>
<protein>
    <recommendedName>
        <fullName evidence="6">Cis-aconitate decarboxylase</fullName>
    </recommendedName>
</protein>
<sequence length="520" mass="57353">MQKATKVGVNSANKLEKLFCQCGRNEVSTSSKVEKPTISHDSKRHLHQATETKPINLPATSLTTYLADTVSNFSSRDLSDTVTHRSKRTILDIIGVGVIGSQTEVSQAYRDFASVSDGFNKKSKAAIWGVQHLKSSAPMAAYLNGASCHAMDFDDTWHPATHPSGPVLPAILALSDWLPESDKPSLHDVLVAYNIGIQVQGALLRCSQQARNIPHRLHPPSIVGVMGSAAASSRLLGLGSKKCRHAMAIAASFAGAPMANAGTTTKPLHSGKSARFGLEAALLASKGIEGNENILDMASGFGAFYDDYNPEKLLEEISQSDNMILHEQDIAIKRFPCHLGMHWGIDAAMRVREEMMNSVGKIVPEDIIEIKIIAPKSRYINRPIPTSEHEARHSFQFTVCSALLDGEVTPETFHYGYRRRQTLHSLLHKTEVITPDDNIASFENMYIEVAVCLKNGQIIQSRCNTPYGHWRYPLSDQDIQKKFTNNTKHLPAENRPEIIKLVQKMSKSKKSTELTELLQL</sequence>
<accession>A0ABQ9EML8</accession>
<dbReference type="InterPro" id="IPR042188">
    <property type="entry name" value="MmgE/PrpD_sf_2"/>
</dbReference>
<dbReference type="Proteomes" id="UP001217089">
    <property type="component" value="Unassembled WGS sequence"/>
</dbReference>
<keyword evidence="5" id="KW-1185">Reference proteome</keyword>